<protein>
    <recommendedName>
        <fullName evidence="4">MetA-pathway of phenol degradation</fullName>
    </recommendedName>
</protein>
<dbReference type="AlphaFoldDB" id="A0A1I2BRG6"/>
<dbReference type="RefSeq" id="WP_143090772.1">
    <property type="nucleotide sequence ID" value="NZ_FONY01000003.1"/>
</dbReference>
<feature type="chain" id="PRO_5011560660" description="MetA-pathway of phenol degradation" evidence="1">
    <location>
        <begin position="20"/>
        <end position="302"/>
    </location>
</feature>
<gene>
    <name evidence="2" type="ORF">SAMN04488541_1003128</name>
</gene>
<evidence type="ECO:0008006" key="4">
    <source>
        <dbReference type="Google" id="ProtNLM"/>
    </source>
</evidence>
<dbReference type="EMBL" id="FONY01000003">
    <property type="protein sequence ID" value="SFE58756.1"/>
    <property type="molecule type" value="Genomic_DNA"/>
</dbReference>
<proteinExistence type="predicted"/>
<dbReference type="OrthoDB" id="1405967at2"/>
<dbReference type="Proteomes" id="UP000199513">
    <property type="component" value="Unassembled WGS sequence"/>
</dbReference>
<reference evidence="2 3" key="1">
    <citation type="submission" date="2016-10" db="EMBL/GenBank/DDBJ databases">
        <authorList>
            <person name="de Groot N.N."/>
        </authorList>
    </citation>
    <scope>NUCLEOTIDE SEQUENCE [LARGE SCALE GENOMIC DNA]</scope>
    <source>
        <strain>GEY</strain>
        <strain evidence="3">DSM 9560</strain>
    </source>
</reference>
<organism evidence="2 3">
    <name type="scientific">Thermoflexibacter ruber</name>
    <dbReference type="NCBI Taxonomy" id="1003"/>
    <lineage>
        <taxon>Bacteria</taxon>
        <taxon>Pseudomonadati</taxon>
        <taxon>Bacteroidota</taxon>
        <taxon>Cytophagia</taxon>
        <taxon>Cytophagales</taxon>
        <taxon>Thermoflexibacteraceae</taxon>
        <taxon>Thermoflexibacter</taxon>
    </lineage>
</organism>
<accession>A0A1I2BRG6</accession>
<evidence type="ECO:0000313" key="2">
    <source>
        <dbReference type="EMBL" id="SFE58756.1"/>
    </source>
</evidence>
<dbReference type="STRING" id="1003.SAMN04488541_1003128"/>
<feature type="signal peptide" evidence="1">
    <location>
        <begin position="1"/>
        <end position="19"/>
    </location>
</feature>
<name>A0A1I2BRG6_9BACT</name>
<keyword evidence="1" id="KW-0732">Signal</keyword>
<evidence type="ECO:0000313" key="3">
    <source>
        <dbReference type="Proteomes" id="UP000199513"/>
    </source>
</evidence>
<keyword evidence="3" id="KW-1185">Reference proteome</keyword>
<sequence>MKKYFVLFLVLLIKSNVLACDICGCGAGSYYIGLMPQFHKNFIGVRYRYSVFDSHLGRSSQNSVFATQEVFRTTEFWARFYPHQKVQILAFLPYQFNTQLEKGISKNLQGIGDGMMIANYNVFNTLYDTTIFKHSFWLGGGIKFATGKYQYDVSNHQQVANPNFQLGTGSYDFLLTANYTIRYRKFGINADVSYKINTQNSQYYRFGNRLSANLQLFYIRNIGNVGLMPNAGFYFESSASDTRNKYYVENTGGNLIATAAGVDIFFKSISAGLNYQIPTIQNLADGQIKAQNRTFIHLTLLF</sequence>
<evidence type="ECO:0000256" key="1">
    <source>
        <dbReference type="SAM" id="SignalP"/>
    </source>
</evidence>